<dbReference type="Pfam" id="PF05974">
    <property type="entry name" value="DUF892"/>
    <property type="match status" value="1"/>
</dbReference>
<evidence type="ECO:0000256" key="1">
    <source>
        <dbReference type="SAM" id="Coils"/>
    </source>
</evidence>
<dbReference type="STRING" id="395961.Cyan7425_3024"/>
<dbReference type="SUPFAM" id="SSF47240">
    <property type="entry name" value="Ferritin-like"/>
    <property type="match status" value="1"/>
</dbReference>
<dbReference type="EMBL" id="CP001344">
    <property type="protein sequence ID" value="ACL45359.1"/>
    <property type="molecule type" value="Genomic_DNA"/>
</dbReference>
<dbReference type="InterPro" id="IPR012347">
    <property type="entry name" value="Ferritin-like"/>
</dbReference>
<reference evidence="2" key="1">
    <citation type="submission" date="2009-01" db="EMBL/GenBank/DDBJ databases">
        <title>Complete sequence of chromosome Cyanothece sp. PCC 7425.</title>
        <authorList>
            <consortium name="US DOE Joint Genome Institute"/>
            <person name="Lucas S."/>
            <person name="Copeland A."/>
            <person name="Lapidus A."/>
            <person name="Glavina del Rio T."/>
            <person name="Dalin E."/>
            <person name="Tice H."/>
            <person name="Bruce D."/>
            <person name="Goodwin L."/>
            <person name="Pitluck S."/>
            <person name="Sims D."/>
            <person name="Meineke L."/>
            <person name="Brettin T."/>
            <person name="Detter J.C."/>
            <person name="Han C."/>
            <person name="Larimer F."/>
            <person name="Land M."/>
            <person name="Hauser L."/>
            <person name="Kyrpides N."/>
            <person name="Ovchinnikova G."/>
            <person name="Liberton M."/>
            <person name="Stoeckel J."/>
            <person name="Banerjee A."/>
            <person name="Singh A."/>
            <person name="Page L."/>
            <person name="Sato H."/>
            <person name="Zhao L."/>
            <person name="Sherman L."/>
            <person name="Pakrasi H."/>
            <person name="Richardson P."/>
        </authorList>
    </citation>
    <scope>NUCLEOTIDE SEQUENCE</scope>
    <source>
        <strain evidence="2">PCC 7425</strain>
    </source>
</reference>
<dbReference type="KEGG" id="cyn:Cyan7425_3024"/>
<dbReference type="eggNOG" id="COG3685">
    <property type="taxonomic scope" value="Bacteria"/>
</dbReference>
<feature type="coiled-coil region" evidence="1">
    <location>
        <begin position="50"/>
        <end position="77"/>
    </location>
</feature>
<dbReference type="InterPro" id="IPR010287">
    <property type="entry name" value="DUF892_YciF-like"/>
</dbReference>
<keyword evidence="1" id="KW-0175">Coiled coil</keyword>
<dbReference type="InterPro" id="IPR009078">
    <property type="entry name" value="Ferritin-like_SF"/>
</dbReference>
<proteinExistence type="predicted"/>
<dbReference type="AlphaFoldDB" id="B8HLZ9"/>
<dbReference type="HOGENOM" id="CLU_102561_2_1_3"/>
<gene>
    <name evidence="2" type="ordered locus">Cyan7425_3024</name>
</gene>
<protein>
    <submittedName>
        <fullName evidence="2">Uncharacterized protein</fullName>
    </submittedName>
</protein>
<dbReference type="PANTHER" id="PTHR30565">
    <property type="entry name" value="PROTEIN YCIF"/>
    <property type="match status" value="1"/>
</dbReference>
<sequence>MAKVQEAPQTTINSADQKFMMELGRGYDSEQCFLEALRECERQAKHEQLKSILRTHIQQTQEQIHNLEQIFQMMGQKPQAIPCESARSLVEEGRQIVQQINNAVLKDCAIAAAQTKVEAIEIASYDALIIAAQQKEQKEVVNLLMKNKFEEQQAAAGYGLCLLELSKQAE</sequence>
<dbReference type="PANTHER" id="PTHR30565:SF9">
    <property type="entry name" value="PROTEIN YCIF"/>
    <property type="match status" value="1"/>
</dbReference>
<dbReference type="Gene3D" id="1.20.1260.10">
    <property type="match status" value="1"/>
</dbReference>
<name>B8HLZ9_CYAP4</name>
<accession>B8HLZ9</accession>
<organism evidence="2">
    <name type="scientific">Cyanothece sp. (strain PCC 7425 / ATCC 29141)</name>
    <dbReference type="NCBI Taxonomy" id="395961"/>
    <lineage>
        <taxon>Bacteria</taxon>
        <taxon>Bacillati</taxon>
        <taxon>Cyanobacteriota</taxon>
        <taxon>Cyanophyceae</taxon>
        <taxon>Gomontiellales</taxon>
        <taxon>Cyanothecaceae</taxon>
        <taxon>Cyanothece</taxon>
    </lineage>
</organism>
<dbReference type="OrthoDB" id="485693at2"/>
<dbReference type="InterPro" id="IPR047114">
    <property type="entry name" value="YciF"/>
</dbReference>
<evidence type="ECO:0000313" key="2">
    <source>
        <dbReference type="EMBL" id="ACL45359.1"/>
    </source>
</evidence>